<comment type="similarity">
    <text evidence="1">Belongs to the ros/MucR family.</text>
</comment>
<evidence type="ECO:0000313" key="2">
    <source>
        <dbReference type="EMBL" id="MBE1236795.1"/>
    </source>
</evidence>
<dbReference type="Proteomes" id="UP000631034">
    <property type="component" value="Unassembled WGS sequence"/>
</dbReference>
<accession>A0A8J7CQG2</accession>
<dbReference type="GO" id="GO:0008270">
    <property type="term" value="F:zinc ion binding"/>
    <property type="evidence" value="ECO:0007669"/>
    <property type="project" value="InterPro"/>
</dbReference>
<keyword evidence="3" id="KW-1185">Reference proteome</keyword>
<name>A0A8J7CQG2_9PROT</name>
<dbReference type="EMBL" id="JACZHT010000002">
    <property type="protein sequence ID" value="MBE1236795.1"/>
    <property type="molecule type" value="Genomic_DNA"/>
</dbReference>
<dbReference type="Gene3D" id="1.10.10.1550">
    <property type="entry name" value="ROS/MUCR transcriptional regulator protein"/>
    <property type="match status" value="1"/>
</dbReference>
<protein>
    <submittedName>
        <fullName evidence="2">MucR family transcriptional regulator</fullName>
    </submittedName>
</protein>
<sequence>MSNPMPQKDLIQCTAQIVASYVGNNTVAVSELPDLVVSVHRSLVALSSPPVEVEERPQPAVPIRKSVTPDYIICLEDGKKLKMLKRHLKTAYNMTPEEYRERWGLSPDYPMVAPNYAVRRSELAKKIGLGTRTTRQG</sequence>
<dbReference type="InterPro" id="IPR041920">
    <property type="entry name" value="ROS/MUCR_sf"/>
</dbReference>
<proteinExistence type="inferred from homology"/>
<evidence type="ECO:0000313" key="3">
    <source>
        <dbReference type="Proteomes" id="UP000631034"/>
    </source>
</evidence>
<comment type="caution">
    <text evidence="2">The sequence shown here is derived from an EMBL/GenBank/DDBJ whole genome shotgun (WGS) entry which is preliminary data.</text>
</comment>
<dbReference type="InterPro" id="IPR008807">
    <property type="entry name" value="ROS_MUCR"/>
</dbReference>
<organism evidence="2 3">
    <name type="scientific">Phaeovibrio sulfidiphilus</name>
    <dbReference type="NCBI Taxonomy" id="1220600"/>
    <lineage>
        <taxon>Bacteria</taxon>
        <taxon>Pseudomonadati</taxon>
        <taxon>Pseudomonadota</taxon>
        <taxon>Alphaproteobacteria</taxon>
        <taxon>Rhodospirillales</taxon>
        <taxon>Rhodospirillaceae</taxon>
        <taxon>Phaeovibrio</taxon>
    </lineage>
</organism>
<dbReference type="AlphaFoldDB" id="A0A8J7CQG2"/>
<dbReference type="GO" id="GO:0003677">
    <property type="term" value="F:DNA binding"/>
    <property type="evidence" value="ECO:0007669"/>
    <property type="project" value="InterPro"/>
</dbReference>
<gene>
    <name evidence="2" type="ORF">IHV25_03890</name>
</gene>
<dbReference type="GO" id="GO:0006355">
    <property type="term" value="P:regulation of DNA-templated transcription"/>
    <property type="evidence" value="ECO:0007669"/>
    <property type="project" value="InterPro"/>
</dbReference>
<reference evidence="2" key="1">
    <citation type="submission" date="2020-10" db="EMBL/GenBank/DDBJ databases">
        <title>Genome sequence of the unusual species of purple photosynthetic bacteria, Phaeovibrio sulfidiphilus DSM 23193, type strain.</title>
        <authorList>
            <person name="Kyndt J.A."/>
            <person name="Meyer T.E."/>
        </authorList>
    </citation>
    <scope>NUCLEOTIDE SEQUENCE</scope>
    <source>
        <strain evidence="2">DSM 23193</strain>
    </source>
</reference>
<dbReference type="Pfam" id="PF05443">
    <property type="entry name" value="ROS_MUCR"/>
    <property type="match status" value="1"/>
</dbReference>
<evidence type="ECO:0000256" key="1">
    <source>
        <dbReference type="ARBA" id="ARBA00007031"/>
    </source>
</evidence>
<dbReference type="RefSeq" id="WP_192533800.1">
    <property type="nucleotide sequence ID" value="NZ_JACZHT010000002.1"/>
</dbReference>